<gene>
    <name evidence="2" type="ORF">UCREL1_5653</name>
</gene>
<dbReference type="Pfam" id="PF00075">
    <property type="entry name" value="RNase_H"/>
    <property type="match status" value="1"/>
</dbReference>
<organism evidence="2 3">
    <name type="scientific">Eutypa lata (strain UCR-EL1)</name>
    <name type="common">Grapevine dieback disease fungus</name>
    <name type="synonym">Eutypa armeniacae</name>
    <dbReference type="NCBI Taxonomy" id="1287681"/>
    <lineage>
        <taxon>Eukaryota</taxon>
        <taxon>Fungi</taxon>
        <taxon>Dikarya</taxon>
        <taxon>Ascomycota</taxon>
        <taxon>Pezizomycotina</taxon>
        <taxon>Sordariomycetes</taxon>
        <taxon>Xylariomycetidae</taxon>
        <taxon>Xylariales</taxon>
        <taxon>Diatrypaceae</taxon>
        <taxon>Eutypa</taxon>
    </lineage>
</organism>
<dbReference type="SUPFAM" id="SSF53098">
    <property type="entry name" value="Ribonuclease H-like"/>
    <property type="match status" value="1"/>
</dbReference>
<dbReference type="InterPro" id="IPR012337">
    <property type="entry name" value="RNaseH-like_sf"/>
</dbReference>
<dbReference type="InterPro" id="IPR036397">
    <property type="entry name" value="RNaseH_sf"/>
</dbReference>
<dbReference type="HOGENOM" id="CLU_104702_0_0_1"/>
<dbReference type="eggNOG" id="ENOG502T5SH">
    <property type="taxonomic scope" value="Eukaryota"/>
</dbReference>
<accession>M7TBS0</accession>
<name>M7TBS0_EUTLA</name>
<feature type="domain" description="RNase H type-1" evidence="1">
    <location>
        <begin position="39"/>
        <end position="193"/>
    </location>
</feature>
<dbReference type="AlphaFoldDB" id="M7TBS0"/>
<dbReference type="PROSITE" id="PS50879">
    <property type="entry name" value="RNASE_H_1"/>
    <property type="match status" value="1"/>
</dbReference>
<dbReference type="OrthoDB" id="3548481at2759"/>
<reference evidence="3" key="1">
    <citation type="journal article" date="2013" name="Genome Announc.">
        <title>Draft genome sequence of the grapevine dieback fungus Eutypa lata UCR-EL1.</title>
        <authorList>
            <person name="Blanco-Ulate B."/>
            <person name="Rolshausen P.E."/>
            <person name="Cantu D."/>
        </authorList>
    </citation>
    <scope>NUCLEOTIDE SEQUENCE [LARGE SCALE GENOMIC DNA]</scope>
    <source>
        <strain evidence="3">UCR-EL1</strain>
    </source>
</reference>
<sequence length="224" mass="24829">MATTQQQLGTSANQGLILLSEVDFNNTVSLAMDPTAIHLGPRIVFFTDGSSYDDDLIIGAGVTYKEFNSTFTPWTDLPFSATGAKYSATAKHLAINRALSVVVKKSRRGRGAGGFPTFFIFTDSRYVIRLMYDFLEAKSKVCDRFGNPEYKSLARHLSTLVSRRVPVKIYWVKAHAETNGNNRADKLTGLEVRWALTQSGREDGYKVTLTPETLPEVWPPALGQ</sequence>
<evidence type="ECO:0000313" key="2">
    <source>
        <dbReference type="EMBL" id="EMR67341.1"/>
    </source>
</evidence>
<dbReference type="GO" id="GO:0003676">
    <property type="term" value="F:nucleic acid binding"/>
    <property type="evidence" value="ECO:0007669"/>
    <property type="project" value="InterPro"/>
</dbReference>
<dbReference type="KEGG" id="ela:UCREL1_5653"/>
<dbReference type="Gene3D" id="3.30.420.10">
    <property type="entry name" value="Ribonuclease H-like superfamily/Ribonuclease H"/>
    <property type="match status" value="1"/>
</dbReference>
<keyword evidence="3" id="KW-1185">Reference proteome</keyword>
<evidence type="ECO:0000259" key="1">
    <source>
        <dbReference type="PROSITE" id="PS50879"/>
    </source>
</evidence>
<dbReference type="STRING" id="1287681.M7TBS0"/>
<evidence type="ECO:0000313" key="3">
    <source>
        <dbReference type="Proteomes" id="UP000012174"/>
    </source>
</evidence>
<dbReference type="Proteomes" id="UP000012174">
    <property type="component" value="Unassembled WGS sequence"/>
</dbReference>
<protein>
    <submittedName>
        <fullName evidence="2">Putative ribonuclease h protein</fullName>
    </submittedName>
</protein>
<proteinExistence type="predicted"/>
<dbReference type="EMBL" id="KB706459">
    <property type="protein sequence ID" value="EMR67341.1"/>
    <property type="molecule type" value="Genomic_DNA"/>
</dbReference>
<dbReference type="InterPro" id="IPR002156">
    <property type="entry name" value="RNaseH_domain"/>
</dbReference>
<dbReference type="GO" id="GO:0004523">
    <property type="term" value="F:RNA-DNA hybrid ribonuclease activity"/>
    <property type="evidence" value="ECO:0007669"/>
    <property type="project" value="InterPro"/>
</dbReference>